<comment type="subcellular location">
    <subcellularLocation>
        <location evidence="1">Nucleus</location>
    </subcellularLocation>
</comment>
<evidence type="ECO:0000259" key="4">
    <source>
        <dbReference type="Pfam" id="PF00808"/>
    </source>
</evidence>
<dbReference type="CDD" id="cd22906">
    <property type="entry name" value="HFD_DRAP1"/>
    <property type="match status" value="1"/>
</dbReference>
<dbReference type="InterPro" id="IPR003958">
    <property type="entry name" value="CBFA_NFYB_domain"/>
</dbReference>
<keyword evidence="2" id="KW-0539">Nucleus</keyword>
<dbReference type="Proteomes" id="UP000734854">
    <property type="component" value="Unassembled WGS sequence"/>
</dbReference>
<protein>
    <recommendedName>
        <fullName evidence="4">Transcription factor CBF/NF-Y/archaeal histone domain-containing protein</fullName>
    </recommendedName>
</protein>
<evidence type="ECO:0000313" key="5">
    <source>
        <dbReference type="EMBL" id="KAG6525870.1"/>
    </source>
</evidence>
<dbReference type="PANTHER" id="PTHR10252">
    <property type="entry name" value="HISTONE-LIKE TRANSCRIPTION FACTOR CCAAT-RELATED"/>
    <property type="match status" value="1"/>
</dbReference>
<feature type="compositionally biased region" description="Acidic residues" evidence="3">
    <location>
        <begin position="185"/>
        <end position="198"/>
    </location>
</feature>
<proteinExistence type="predicted"/>
<dbReference type="AlphaFoldDB" id="A0A8J5LQJ9"/>
<dbReference type="GO" id="GO:0001046">
    <property type="term" value="F:core promoter sequence-specific DNA binding"/>
    <property type="evidence" value="ECO:0007669"/>
    <property type="project" value="TreeGrafter"/>
</dbReference>
<organism evidence="5 6">
    <name type="scientific">Zingiber officinale</name>
    <name type="common">Ginger</name>
    <name type="synonym">Amomum zingiber</name>
    <dbReference type="NCBI Taxonomy" id="94328"/>
    <lineage>
        <taxon>Eukaryota</taxon>
        <taxon>Viridiplantae</taxon>
        <taxon>Streptophyta</taxon>
        <taxon>Embryophyta</taxon>
        <taxon>Tracheophyta</taxon>
        <taxon>Spermatophyta</taxon>
        <taxon>Magnoliopsida</taxon>
        <taxon>Liliopsida</taxon>
        <taxon>Zingiberales</taxon>
        <taxon>Zingiberaceae</taxon>
        <taxon>Zingiber</taxon>
    </lineage>
</organism>
<dbReference type="InterPro" id="IPR009072">
    <property type="entry name" value="Histone-fold"/>
</dbReference>
<sequence length="285" mass="31727">MFLIDQGDLDLFWFLSEAVAIGIGGGEANEAGFYEGLDLTLRIKKIMQADEDVGKIALAVPLLVSKALELFLQDLCDRTYEITLQRGAKTLNSSHFAYDFLTGVVNKVPNLGSMEPSEDDRGIGRRRKTLTDRDEAENDVDLQSRAAKIAMRNANAITRERGRGRGRGRGRPPSRPREERYVKCEDDDIMLDDQDEEVPISSQGVEKDPPSTSIANGAATSTAAAETRHDQPLAWPLPDGISNIAETELIPWREEIDLIEPKTAEQIGHCRVLPYYDCTLWHICV</sequence>
<dbReference type="SUPFAM" id="SSF47113">
    <property type="entry name" value="Histone-fold"/>
    <property type="match status" value="1"/>
</dbReference>
<dbReference type="PANTHER" id="PTHR10252:SF5">
    <property type="entry name" value="DR1-ASSOCIATED COREPRESSOR"/>
    <property type="match status" value="1"/>
</dbReference>
<feature type="compositionally biased region" description="Low complexity" evidence="3">
    <location>
        <begin position="211"/>
        <end position="225"/>
    </location>
</feature>
<feature type="domain" description="Transcription factor CBF/NF-Y/archaeal histone" evidence="4">
    <location>
        <begin position="42"/>
        <end position="95"/>
    </location>
</feature>
<keyword evidence="6" id="KW-1185">Reference proteome</keyword>
<dbReference type="GO" id="GO:0005634">
    <property type="term" value="C:nucleus"/>
    <property type="evidence" value="ECO:0007669"/>
    <property type="project" value="UniProtKB-SubCell"/>
</dbReference>
<comment type="caution">
    <text evidence="5">The sequence shown here is derived from an EMBL/GenBank/DDBJ whole genome shotgun (WGS) entry which is preliminary data.</text>
</comment>
<accession>A0A8J5LQJ9</accession>
<dbReference type="EMBL" id="JACMSC010000004">
    <property type="protein sequence ID" value="KAG6525870.1"/>
    <property type="molecule type" value="Genomic_DNA"/>
</dbReference>
<evidence type="ECO:0000313" key="6">
    <source>
        <dbReference type="Proteomes" id="UP000734854"/>
    </source>
</evidence>
<feature type="region of interest" description="Disordered" evidence="3">
    <location>
        <begin position="111"/>
        <end position="234"/>
    </location>
</feature>
<feature type="compositionally biased region" description="Basic residues" evidence="3">
    <location>
        <begin position="164"/>
        <end position="174"/>
    </location>
</feature>
<dbReference type="GO" id="GO:0046982">
    <property type="term" value="F:protein heterodimerization activity"/>
    <property type="evidence" value="ECO:0007669"/>
    <property type="project" value="InterPro"/>
</dbReference>
<reference evidence="5 6" key="1">
    <citation type="submission" date="2020-08" db="EMBL/GenBank/DDBJ databases">
        <title>Plant Genome Project.</title>
        <authorList>
            <person name="Zhang R.-G."/>
        </authorList>
    </citation>
    <scope>NUCLEOTIDE SEQUENCE [LARGE SCALE GENOMIC DNA]</scope>
    <source>
        <tissue evidence="5">Rhizome</tissue>
    </source>
</reference>
<dbReference type="Pfam" id="PF00808">
    <property type="entry name" value="CBFD_NFYB_HMF"/>
    <property type="match status" value="1"/>
</dbReference>
<feature type="compositionally biased region" description="Basic and acidic residues" evidence="3">
    <location>
        <begin position="175"/>
        <end position="184"/>
    </location>
</feature>
<gene>
    <name evidence="5" type="ORF">ZIOFF_015841</name>
</gene>
<feature type="compositionally biased region" description="Basic and acidic residues" evidence="3">
    <location>
        <begin position="119"/>
        <end position="133"/>
    </location>
</feature>
<name>A0A8J5LQJ9_ZINOF</name>
<evidence type="ECO:0000256" key="2">
    <source>
        <dbReference type="ARBA" id="ARBA00023242"/>
    </source>
</evidence>
<evidence type="ECO:0000256" key="1">
    <source>
        <dbReference type="ARBA" id="ARBA00004123"/>
    </source>
</evidence>
<dbReference type="InterPro" id="IPR050568">
    <property type="entry name" value="Transcr_DNA_Rep_Reg"/>
</dbReference>
<evidence type="ECO:0000256" key="3">
    <source>
        <dbReference type="SAM" id="MobiDB-lite"/>
    </source>
</evidence>
<dbReference type="Gene3D" id="1.10.20.10">
    <property type="entry name" value="Histone, subunit A"/>
    <property type="match status" value="1"/>
</dbReference>
<dbReference type="GO" id="GO:0016251">
    <property type="term" value="F:RNA polymerase II general transcription initiation factor activity"/>
    <property type="evidence" value="ECO:0007669"/>
    <property type="project" value="TreeGrafter"/>
</dbReference>